<dbReference type="Pfam" id="PF00990">
    <property type="entry name" value="GGDEF"/>
    <property type="match status" value="1"/>
</dbReference>
<dbReference type="InterPro" id="IPR013656">
    <property type="entry name" value="PAS_4"/>
</dbReference>
<dbReference type="SMART" id="SM00091">
    <property type="entry name" value="PAS"/>
    <property type="match status" value="2"/>
</dbReference>
<dbReference type="PROSITE" id="PS50113">
    <property type="entry name" value="PAC"/>
    <property type="match status" value="1"/>
</dbReference>
<dbReference type="Pfam" id="PF08448">
    <property type="entry name" value="PAS_4"/>
    <property type="match status" value="2"/>
</dbReference>
<evidence type="ECO:0000259" key="3">
    <source>
        <dbReference type="PROSITE" id="PS50887"/>
    </source>
</evidence>
<reference evidence="4 5" key="1">
    <citation type="submission" date="2023-03" db="EMBL/GenBank/DDBJ databases">
        <title>Diaphorobacter basophil sp. nov., isolated from a sewage-treatment plant.</title>
        <authorList>
            <person name="Yang K."/>
        </authorList>
    </citation>
    <scope>NUCLEOTIDE SEQUENCE [LARGE SCALE GENOMIC DNA]</scope>
    <source>
        <strain evidence="4 5">Y-1</strain>
    </source>
</reference>
<dbReference type="CDD" id="cd01949">
    <property type="entry name" value="GGDEF"/>
    <property type="match status" value="1"/>
</dbReference>
<dbReference type="EC" id="2.7.7.65" evidence="4"/>
<sequence>MPDSTGNCDFIALSNDSYRLLLDEVGAFVYTTDMVGRYTFANRMVLQLLGHPLDYVVGKDISHFFGDKGNEALRETDERVLRGGETIAREESNLILATGELRTYWSTKKPLRDATGQIIGMIGISHDITEKKRLEDKLRRQKELLDALVDNVDALIYMKDANRRFLYANRRMADAFGCSVDQIIGSLDVDLMPAEVAERFWQQDQKILANGQRHACEESLVDASGRLRHYWSVIIPWAGPDGTPAIIGLSTDITELHALKEELQRQARADSLTGIANRRSFYESAEHEFARSRLQGRALSLITIDIDFFKKINDTLGHPMGDRVLQEFVACCQDALRTEGLLARTGGEEFCILLPGTDLDAARHIAERIREQTQARRIAVPAQELRISASFGVAGLCDTDERFETLYSRADLALYAAKQQGRNRTSLLRSPAQEGASSSMT</sequence>
<dbReference type="PANTHER" id="PTHR44757">
    <property type="entry name" value="DIGUANYLATE CYCLASE DGCP"/>
    <property type="match status" value="1"/>
</dbReference>
<dbReference type="InterPro" id="IPR043128">
    <property type="entry name" value="Rev_trsase/Diguanyl_cyclase"/>
</dbReference>
<name>A0ABZ0IYN8_9BURK</name>
<dbReference type="SUPFAM" id="SSF55785">
    <property type="entry name" value="PYP-like sensor domain (PAS domain)"/>
    <property type="match status" value="2"/>
</dbReference>
<evidence type="ECO:0000313" key="4">
    <source>
        <dbReference type="EMBL" id="WOO31109.1"/>
    </source>
</evidence>
<feature type="domain" description="PAC" evidence="2">
    <location>
        <begin position="88"/>
        <end position="140"/>
    </location>
</feature>
<dbReference type="NCBIfam" id="TIGR00229">
    <property type="entry name" value="sensory_box"/>
    <property type="match status" value="2"/>
</dbReference>
<dbReference type="CDD" id="cd00130">
    <property type="entry name" value="PAS"/>
    <property type="match status" value="2"/>
</dbReference>
<dbReference type="Gene3D" id="3.30.450.20">
    <property type="entry name" value="PAS domain"/>
    <property type="match status" value="2"/>
</dbReference>
<dbReference type="SMART" id="SM00267">
    <property type="entry name" value="GGDEF"/>
    <property type="match status" value="1"/>
</dbReference>
<accession>A0ABZ0IYN8</accession>
<dbReference type="InterPro" id="IPR035965">
    <property type="entry name" value="PAS-like_dom_sf"/>
</dbReference>
<evidence type="ECO:0000259" key="2">
    <source>
        <dbReference type="PROSITE" id="PS50113"/>
    </source>
</evidence>
<keyword evidence="4" id="KW-0548">Nucleotidyltransferase</keyword>
<dbReference type="InterPro" id="IPR029787">
    <property type="entry name" value="Nucleotide_cyclase"/>
</dbReference>
<dbReference type="InterPro" id="IPR000014">
    <property type="entry name" value="PAS"/>
</dbReference>
<dbReference type="Gene3D" id="3.30.70.270">
    <property type="match status" value="1"/>
</dbReference>
<dbReference type="GO" id="GO:0052621">
    <property type="term" value="F:diguanylate cyclase activity"/>
    <property type="evidence" value="ECO:0007669"/>
    <property type="project" value="UniProtKB-EC"/>
</dbReference>
<proteinExistence type="predicted"/>
<dbReference type="RefSeq" id="WP_317700595.1">
    <property type="nucleotide sequence ID" value="NZ_CP136921.1"/>
</dbReference>
<feature type="domain" description="GGDEF" evidence="3">
    <location>
        <begin position="297"/>
        <end position="430"/>
    </location>
</feature>
<dbReference type="NCBIfam" id="TIGR00254">
    <property type="entry name" value="GGDEF"/>
    <property type="match status" value="1"/>
</dbReference>
<dbReference type="PROSITE" id="PS50112">
    <property type="entry name" value="PAS"/>
    <property type="match status" value="2"/>
</dbReference>
<dbReference type="Proteomes" id="UP001303211">
    <property type="component" value="Chromosome"/>
</dbReference>
<dbReference type="SUPFAM" id="SSF55073">
    <property type="entry name" value="Nucleotide cyclase"/>
    <property type="match status" value="1"/>
</dbReference>
<dbReference type="InterPro" id="IPR000160">
    <property type="entry name" value="GGDEF_dom"/>
</dbReference>
<dbReference type="PROSITE" id="PS50887">
    <property type="entry name" value="GGDEF"/>
    <property type="match status" value="1"/>
</dbReference>
<protein>
    <submittedName>
        <fullName evidence="4">Diguanylate cyclase</fullName>
        <ecNumber evidence="4">2.7.7.65</ecNumber>
    </submittedName>
</protein>
<keyword evidence="5" id="KW-1185">Reference proteome</keyword>
<evidence type="ECO:0000259" key="1">
    <source>
        <dbReference type="PROSITE" id="PS50112"/>
    </source>
</evidence>
<feature type="domain" description="PAS" evidence="1">
    <location>
        <begin position="141"/>
        <end position="211"/>
    </location>
</feature>
<organism evidence="4 5">
    <name type="scientific">Diaphorobacter limosus</name>
    <dbReference type="NCBI Taxonomy" id="3036128"/>
    <lineage>
        <taxon>Bacteria</taxon>
        <taxon>Pseudomonadati</taxon>
        <taxon>Pseudomonadota</taxon>
        <taxon>Betaproteobacteria</taxon>
        <taxon>Burkholderiales</taxon>
        <taxon>Comamonadaceae</taxon>
        <taxon>Diaphorobacter</taxon>
    </lineage>
</organism>
<feature type="domain" description="PAS" evidence="1">
    <location>
        <begin position="14"/>
        <end position="84"/>
    </location>
</feature>
<dbReference type="InterPro" id="IPR052155">
    <property type="entry name" value="Biofilm_reg_signaling"/>
</dbReference>
<keyword evidence="4" id="KW-0808">Transferase</keyword>
<gene>
    <name evidence="4" type="ORF">P4826_11845</name>
</gene>
<dbReference type="EMBL" id="CP136921">
    <property type="protein sequence ID" value="WOO31109.1"/>
    <property type="molecule type" value="Genomic_DNA"/>
</dbReference>
<dbReference type="InterPro" id="IPR000700">
    <property type="entry name" value="PAS-assoc_C"/>
</dbReference>
<evidence type="ECO:0000313" key="5">
    <source>
        <dbReference type="Proteomes" id="UP001303211"/>
    </source>
</evidence>
<dbReference type="PANTHER" id="PTHR44757:SF2">
    <property type="entry name" value="BIOFILM ARCHITECTURE MAINTENANCE PROTEIN MBAA"/>
    <property type="match status" value="1"/>
</dbReference>